<sequence length="495" mass="57985">MSLSTLPTECSSSILYFLDKASLYKCLFVNRHYCRVTIPVIWKDPFIKKFSTTISFSLINTLLLEEEDIFSLIPCTTRLYTNRTLFEYGKFIQKVNHNHLVKHVKTFLESNNMRNIDYTVQKVVDIIYHMIIRKSSTLQEFEVDVAQENFPKIPSFTNYGFKYLRSLTIVDLVTDNDEKLQNIAEFLNMVSKYCNYIVNLELCINSFDNVFLRQYLDIIKLQPLKKITIYLECIEKVPNLGLEFRKETLKVLVLDNVDFQHFDLSLISKLKCLEHLEFLYCEGFDHCKDLFKDKLYLKEFKLWRCDSENLVEVIINCFCSESLLKLSLSDVSPRAVKAVKETCPNISFLCIQFQSTKFTDSIIPFICKFSSVRVLNIEINFRFDTSSLVRKLADYLIFVECLYLDFNVDLPGFIYFINNCKANLKKWIITLDNSTSSKDYLLYVNKFQKAHNSLKAFGIKKFGYNLMNEEIEIVDILKSQGIDLVAPGELDYLFH</sequence>
<evidence type="ECO:0008006" key="3">
    <source>
        <dbReference type="Google" id="ProtNLM"/>
    </source>
</evidence>
<keyword evidence="2" id="KW-1185">Reference proteome</keyword>
<dbReference type="SUPFAM" id="SSF81383">
    <property type="entry name" value="F-box domain"/>
    <property type="match status" value="1"/>
</dbReference>
<organism evidence="1 2">
    <name type="scientific">Rhizophagus irregularis (strain DAOM 197198w)</name>
    <name type="common">Glomus intraradices</name>
    <dbReference type="NCBI Taxonomy" id="1432141"/>
    <lineage>
        <taxon>Eukaryota</taxon>
        <taxon>Fungi</taxon>
        <taxon>Fungi incertae sedis</taxon>
        <taxon>Mucoromycota</taxon>
        <taxon>Glomeromycotina</taxon>
        <taxon>Glomeromycetes</taxon>
        <taxon>Glomerales</taxon>
        <taxon>Glomeraceae</taxon>
        <taxon>Rhizophagus</taxon>
    </lineage>
</organism>
<dbReference type="OrthoDB" id="2307164at2759"/>
<protein>
    <recommendedName>
        <fullName evidence="3">F-box domain-containing protein</fullName>
    </recommendedName>
</protein>
<dbReference type="Proteomes" id="UP000022910">
    <property type="component" value="Unassembled WGS sequence"/>
</dbReference>
<reference evidence="1 2" key="1">
    <citation type="submission" date="2014-02" db="EMBL/GenBank/DDBJ databases">
        <title>Single nucleus genome sequencing reveals high similarity among nuclei of an endomycorrhizal fungus.</title>
        <authorList>
            <person name="Lin K."/>
            <person name="Geurts R."/>
            <person name="Zhang Z."/>
            <person name="Limpens E."/>
            <person name="Saunders D.G."/>
            <person name="Mu D."/>
            <person name="Pang E."/>
            <person name="Cao H."/>
            <person name="Cha H."/>
            <person name="Lin T."/>
            <person name="Zhou Q."/>
            <person name="Shang Y."/>
            <person name="Li Y."/>
            <person name="Ivanov S."/>
            <person name="Sharma T."/>
            <person name="Velzen R.V."/>
            <person name="Ruijter N.D."/>
            <person name="Aanen D.K."/>
            <person name="Win J."/>
            <person name="Kamoun S."/>
            <person name="Bisseling T."/>
            <person name="Huang S."/>
        </authorList>
    </citation>
    <scope>NUCLEOTIDE SEQUENCE [LARGE SCALE GENOMIC DNA]</scope>
    <source>
        <strain evidence="2">DAOM197198w</strain>
    </source>
</reference>
<dbReference type="SMR" id="A0A015JM34"/>
<gene>
    <name evidence="1" type="ORF">RirG_220000</name>
</gene>
<evidence type="ECO:0000313" key="2">
    <source>
        <dbReference type="Proteomes" id="UP000022910"/>
    </source>
</evidence>
<dbReference type="SUPFAM" id="SSF52047">
    <property type="entry name" value="RNI-like"/>
    <property type="match status" value="1"/>
</dbReference>
<dbReference type="AlphaFoldDB" id="A0A015JM34"/>
<dbReference type="STRING" id="1432141.A0A015JM34"/>
<name>A0A015JM34_RHIIW</name>
<dbReference type="EMBL" id="JEMT01027894">
    <property type="protein sequence ID" value="EXX56019.1"/>
    <property type="molecule type" value="Genomic_DNA"/>
</dbReference>
<dbReference type="HOGENOM" id="CLU_028913_9_1_1"/>
<dbReference type="Gene3D" id="3.80.10.10">
    <property type="entry name" value="Ribonuclease Inhibitor"/>
    <property type="match status" value="1"/>
</dbReference>
<dbReference type="InterPro" id="IPR032675">
    <property type="entry name" value="LRR_dom_sf"/>
</dbReference>
<comment type="caution">
    <text evidence="1">The sequence shown here is derived from an EMBL/GenBank/DDBJ whole genome shotgun (WGS) entry which is preliminary data.</text>
</comment>
<dbReference type="InterPro" id="IPR036047">
    <property type="entry name" value="F-box-like_dom_sf"/>
</dbReference>
<proteinExistence type="predicted"/>
<evidence type="ECO:0000313" key="1">
    <source>
        <dbReference type="EMBL" id="EXX56019.1"/>
    </source>
</evidence>
<accession>A0A015JM34</accession>